<keyword evidence="4 5" id="KW-0472">Membrane</keyword>
<dbReference type="InterPro" id="IPR044839">
    <property type="entry name" value="NDR1-like"/>
</dbReference>
<evidence type="ECO:0000256" key="1">
    <source>
        <dbReference type="ARBA" id="ARBA00004167"/>
    </source>
</evidence>
<keyword evidence="3 5" id="KW-1133">Transmembrane helix</keyword>
<organism evidence="7 8">
    <name type="scientific">Ilex paraguariensis</name>
    <name type="common">yerba mate</name>
    <dbReference type="NCBI Taxonomy" id="185542"/>
    <lineage>
        <taxon>Eukaryota</taxon>
        <taxon>Viridiplantae</taxon>
        <taxon>Streptophyta</taxon>
        <taxon>Embryophyta</taxon>
        <taxon>Tracheophyta</taxon>
        <taxon>Spermatophyta</taxon>
        <taxon>Magnoliopsida</taxon>
        <taxon>eudicotyledons</taxon>
        <taxon>Gunneridae</taxon>
        <taxon>Pentapetalae</taxon>
        <taxon>asterids</taxon>
        <taxon>campanulids</taxon>
        <taxon>Aquifoliales</taxon>
        <taxon>Aquifoliaceae</taxon>
        <taxon>Ilex</taxon>
    </lineage>
</organism>
<gene>
    <name evidence="7" type="ORF">ILEXP_LOCUS4186</name>
</gene>
<dbReference type="PANTHER" id="PTHR31234:SF72">
    <property type="entry name" value="NDR1_HIN1-LIKE PROTEIN 6"/>
    <property type="match status" value="1"/>
</dbReference>
<evidence type="ECO:0000313" key="8">
    <source>
        <dbReference type="Proteomes" id="UP001642360"/>
    </source>
</evidence>
<name>A0ABC8QWN4_9AQUA</name>
<dbReference type="InterPro" id="IPR004864">
    <property type="entry name" value="LEA_2"/>
</dbReference>
<evidence type="ECO:0000256" key="5">
    <source>
        <dbReference type="SAM" id="Phobius"/>
    </source>
</evidence>
<proteinExistence type="predicted"/>
<evidence type="ECO:0000256" key="3">
    <source>
        <dbReference type="ARBA" id="ARBA00022989"/>
    </source>
</evidence>
<comment type="subcellular location">
    <subcellularLocation>
        <location evidence="1">Membrane</location>
        <topology evidence="1">Single-pass membrane protein</topology>
    </subcellularLocation>
</comment>
<evidence type="ECO:0000313" key="7">
    <source>
        <dbReference type="EMBL" id="CAK9137163.1"/>
    </source>
</evidence>
<accession>A0ABC8QWN4</accession>
<dbReference type="EMBL" id="CAUOFW020000805">
    <property type="protein sequence ID" value="CAK9137163.1"/>
    <property type="molecule type" value="Genomic_DNA"/>
</dbReference>
<protein>
    <recommendedName>
        <fullName evidence="6">Late embryogenesis abundant protein LEA-2 subgroup domain-containing protein</fullName>
    </recommendedName>
</protein>
<keyword evidence="2 5" id="KW-0812">Transmembrane</keyword>
<dbReference type="Proteomes" id="UP001642360">
    <property type="component" value="Unassembled WGS sequence"/>
</dbReference>
<dbReference type="PANTHER" id="PTHR31234">
    <property type="entry name" value="LATE EMBRYOGENESIS ABUNDANT (LEA) HYDROXYPROLINE-RICH GLYCOPROTEIN FAMILY"/>
    <property type="match status" value="1"/>
</dbReference>
<dbReference type="AlphaFoldDB" id="A0ABC8QWN4"/>
<evidence type="ECO:0000259" key="6">
    <source>
        <dbReference type="Pfam" id="PF03168"/>
    </source>
</evidence>
<evidence type="ECO:0000256" key="2">
    <source>
        <dbReference type="ARBA" id="ARBA00022692"/>
    </source>
</evidence>
<comment type="caution">
    <text evidence="7">The sequence shown here is derived from an EMBL/GenBank/DDBJ whole genome shotgun (WGS) entry which is preliminary data.</text>
</comment>
<reference evidence="7 8" key="1">
    <citation type="submission" date="2024-02" db="EMBL/GenBank/DDBJ databases">
        <authorList>
            <person name="Vignale AGUSTIN F."/>
            <person name="Sosa J E."/>
            <person name="Modenutti C."/>
        </authorList>
    </citation>
    <scope>NUCLEOTIDE SEQUENCE [LARGE SCALE GENOMIC DNA]</scope>
</reference>
<feature type="transmembrane region" description="Helical" evidence="5">
    <location>
        <begin position="65"/>
        <end position="88"/>
    </location>
</feature>
<dbReference type="GO" id="GO:0016020">
    <property type="term" value="C:membrane"/>
    <property type="evidence" value="ECO:0007669"/>
    <property type="project" value="UniProtKB-SubCell"/>
</dbReference>
<keyword evidence="8" id="KW-1185">Reference proteome</keyword>
<dbReference type="Pfam" id="PF03168">
    <property type="entry name" value="LEA_2"/>
    <property type="match status" value="1"/>
</dbReference>
<evidence type="ECO:0000256" key="4">
    <source>
        <dbReference type="ARBA" id="ARBA00023136"/>
    </source>
</evidence>
<feature type="domain" description="Late embryogenesis abundant protein LEA-2 subgroup" evidence="6">
    <location>
        <begin position="124"/>
        <end position="216"/>
    </location>
</feature>
<sequence>MADHQKIHPVVEVEAPPTRPLVAHGSYKPEKCEQVLYQPPFRRTFPVAHSNPPKKRSCCCKCMCWTISLLILLLIIIGITAAILYVVFKPKLPQYSIDSLRISNFKLNFDMSLYAKFDVKIIANNPNKKIGIYYEKGSQLSVWYSSTKLCHGSLPKFYQGHQNTTLINVALSGQTRAGSTLMAALQEQQQTGRIPLDLNVDVPVSIKLGKLKLMKVRILGGCMLIVDSLSANNLISIKASTCKFRLKL</sequence>